<gene>
    <name evidence="1" type="ORF">C8A01DRAFT_21399</name>
</gene>
<evidence type="ECO:0000313" key="2">
    <source>
        <dbReference type="Proteomes" id="UP001303115"/>
    </source>
</evidence>
<dbReference type="SUPFAM" id="SSF52151">
    <property type="entry name" value="FabD/lysophospholipase-like"/>
    <property type="match status" value="1"/>
</dbReference>
<feature type="non-terminal residue" evidence="1">
    <location>
        <position position="1"/>
    </location>
</feature>
<dbReference type="Proteomes" id="UP001303115">
    <property type="component" value="Unassembled WGS sequence"/>
</dbReference>
<evidence type="ECO:0008006" key="3">
    <source>
        <dbReference type="Google" id="ProtNLM"/>
    </source>
</evidence>
<comment type="caution">
    <text evidence="1">The sequence shown here is derived from an EMBL/GenBank/DDBJ whole genome shotgun (WGS) entry which is preliminary data.</text>
</comment>
<proteinExistence type="predicted"/>
<accession>A0AAN6SK60</accession>
<dbReference type="InterPro" id="IPR016035">
    <property type="entry name" value="Acyl_Trfase/lysoPLipase"/>
</dbReference>
<sequence length="59" mass="6065">FDMIGGTSIGGLIAIMLGRLRPTIDECIDAYTANRHPMHCKTRGQAGAEGAGFGGVAMG</sequence>
<reference evidence="2" key="1">
    <citation type="journal article" date="2023" name="Mol. Phylogenet. Evol.">
        <title>Genome-scale phylogeny and comparative genomics of the fungal order Sordariales.</title>
        <authorList>
            <person name="Hensen N."/>
            <person name="Bonometti L."/>
            <person name="Westerberg I."/>
            <person name="Brannstrom I.O."/>
            <person name="Guillou S."/>
            <person name="Cros-Aarteil S."/>
            <person name="Calhoun S."/>
            <person name="Haridas S."/>
            <person name="Kuo A."/>
            <person name="Mondo S."/>
            <person name="Pangilinan J."/>
            <person name="Riley R."/>
            <person name="LaButti K."/>
            <person name="Andreopoulos B."/>
            <person name="Lipzen A."/>
            <person name="Chen C."/>
            <person name="Yan M."/>
            <person name="Daum C."/>
            <person name="Ng V."/>
            <person name="Clum A."/>
            <person name="Steindorff A."/>
            <person name="Ohm R.A."/>
            <person name="Martin F."/>
            <person name="Silar P."/>
            <person name="Natvig D.O."/>
            <person name="Lalanne C."/>
            <person name="Gautier V."/>
            <person name="Ament-Velasquez S.L."/>
            <person name="Kruys A."/>
            <person name="Hutchinson M.I."/>
            <person name="Powell A.J."/>
            <person name="Barry K."/>
            <person name="Miller A.N."/>
            <person name="Grigoriev I.V."/>
            <person name="Debuchy R."/>
            <person name="Gladieux P."/>
            <person name="Hiltunen Thoren M."/>
            <person name="Johannesson H."/>
        </authorList>
    </citation>
    <scope>NUCLEOTIDE SEQUENCE [LARGE SCALE GENOMIC DNA]</scope>
    <source>
        <strain evidence="2">CBS 284.82</strain>
    </source>
</reference>
<dbReference type="Gene3D" id="3.40.1090.10">
    <property type="entry name" value="Cytosolic phospholipase A2 catalytic domain"/>
    <property type="match status" value="1"/>
</dbReference>
<dbReference type="AlphaFoldDB" id="A0AAN6SK60"/>
<dbReference type="EMBL" id="MU854844">
    <property type="protein sequence ID" value="KAK4031361.1"/>
    <property type="molecule type" value="Genomic_DNA"/>
</dbReference>
<name>A0AAN6SK60_9PEZI</name>
<organism evidence="1 2">
    <name type="scientific">Parachaetomium inaequale</name>
    <dbReference type="NCBI Taxonomy" id="2588326"/>
    <lineage>
        <taxon>Eukaryota</taxon>
        <taxon>Fungi</taxon>
        <taxon>Dikarya</taxon>
        <taxon>Ascomycota</taxon>
        <taxon>Pezizomycotina</taxon>
        <taxon>Sordariomycetes</taxon>
        <taxon>Sordariomycetidae</taxon>
        <taxon>Sordariales</taxon>
        <taxon>Chaetomiaceae</taxon>
        <taxon>Parachaetomium</taxon>
    </lineage>
</organism>
<protein>
    <recommendedName>
        <fullName evidence="3">PNPLA domain-containing protein</fullName>
    </recommendedName>
</protein>
<keyword evidence="2" id="KW-1185">Reference proteome</keyword>
<evidence type="ECO:0000313" key="1">
    <source>
        <dbReference type="EMBL" id="KAK4031361.1"/>
    </source>
</evidence>